<dbReference type="RefSeq" id="WP_163964617.1">
    <property type="nucleotide sequence ID" value="NZ_JAAIVB010000048.1"/>
</dbReference>
<evidence type="ECO:0000313" key="3">
    <source>
        <dbReference type="Proteomes" id="UP000482155"/>
    </source>
</evidence>
<dbReference type="AlphaFoldDB" id="A0A6B3SU53"/>
<comment type="caution">
    <text evidence="2">The sequence shown here is derived from an EMBL/GenBank/DDBJ whole genome shotgun (WGS) entry which is preliminary data.</text>
</comment>
<keyword evidence="3" id="KW-1185">Reference proteome</keyword>
<accession>A0A6B3SU53</accession>
<dbReference type="PANTHER" id="PTHR33221:SF4">
    <property type="entry name" value="HTH-TYPE TRANSCRIPTIONAL REPRESSOR NSRR"/>
    <property type="match status" value="1"/>
</dbReference>
<organism evidence="2 3">
    <name type="scientific">Noviherbaspirillum galbum</name>
    <dbReference type="NCBI Taxonomy" id="2709383"/>
    <lineage>
        <taxon>Bacteria</taxon>
        <taxon>Pseudomonadati</taxon>
        <taxon>Pseudomonadota</taxon>
        <taxon>Betaproteobacteria</taxon>
        <taxon>Burkholderiales</taxon>
        <taxon>Oxalobacteraceae</taxon>
        <taxon>Noviherbaspirillum</taxon>
    </lineage>
</organism>
<protein>
    <submittedName>
        <fullName evidence="2">Rrf2 family transcriptional regulator</fullName>
    </submittedName>
</protein>
<dbReference type="Proteomes" id="UP000482155">
    <property type="component" value="Unassembled WGS sequence"/>
</dbReference>
<dbReference type="SUPFAM" id="SSF46785">
    <property type="entry name" value="Winged helix' DNA-binding domain"/>
    <property type="match status" value="1"/>
</dbReference>
<dbReference type="GO" id="GO:0005829">
    <property type="term" value="C:cytosol"/>
    <property type="evidence" value="ECO:0007669"/>
    <property type="project" value="TreeGrafter"/>
</dbReference>
<dbReference type="InterPro" id="IPR000944">
    <property type="entry name" value="Tscrpt_reg_Rrf2"/>
</dbReference>
<dbReference type="InterPro" id="IPR036388">
    <property type="entry name" value="WH-like_DNA-bd_sf"/>
</dbReference>
<keyword evidence="1" id="KW-0238">DNA-binding</keyword>
<dbReference type="NCBIfam" id="TIGR00738">
    <property type="entry name" value="rrf2_super"/>
    <property type="match status" value="1"/>
</dbReference>
<proteinExistence type="predicted"/>
<dbReference type="InterPro" id="IPR030489">
    <property type="entry name" value="TR_Rrf2-type_CS"/>
</dbReference>
<name>A0A6B3SU53_9BURK</name>
<dbReference type="InterPro" id="IPR036390">
    <property type="entry name" value="WH_DNA-bd_sf"/>
</dbReference>
<evidence type="ECO:0000313" key="2">
    <source>
        <dbReference type="EMBL" id="NEX62406.1"/>
    </source>
</evidence>
<dbReference type="PROSITE" id="PS51197">
    <property type="entry name" value="HTH_RRF2_2"/>
    <property type="match status" value="1"/>
</dbReference>
<evidence type="ECO:0000256" key="1">
    <source>
        <dbReference type="ARBA" id="ARBA00023125"/>
    </source>
</evidence>
<dbReference type="GO" id="GO:0003700">
    <property type="term" value="F:DNA-binding transcription factor activity"/>
    <property type="evidence" value="ECO:0007669"/>
    <property type="project" value="TreeGrafter"/>
</dbReference>
<reference evidence="2 3" key="1">
    <citation type="submission" date="2020-02" db="EMBL/GenBank/DDBJ databases">
        <authorList>
            <person name="Kim M.K."/>
        </authorList>
    </citation>
    <scope>NUCLEOTIDE SEQUENCE [LARGE SCALE GENOMIC DNA]</scope>
    <source>
        <strain evidence="2 3">17J57-3</strain>
    </source>
</reference>
<dbReference type="PROSITE" id="PS01332">
    <property type="entry name" value="HTH_RRF2_1"/>
    <property type="match status" value="1"/>
</dbReference>
<dbReference type="Gene3D" id="1.10.10.10">
    <property type="entry name" value="Winged helix-like DNA-binding domain superfamily/Winged helix DNA-binding domain"/>
    <property type="match status" value="1"/>
</dbReference>
<dbReference type="GO" id="GO:0003677">
    <property type="term" value="F:DNA binding"/>
    <property type="evidence" value="ECO:0007669"/>
    <property type="project" value="UniProtKB-KW"/>
</dbReference>
<dbReference type="EMBL" id="JAAIVB010000048">
    <property type="protein sequence ID" value="NEX62406.1"/>
    <property type="molecule type" value="Genomic_DNA"/>
</dbReference>
<dbReference type="Pfam" id="PF02082">
    <property type="entry name" value="Rrf2"/>
    <property type="match status" value="1"/>
</dbReference>
<gene>
    <name evidence="2" type="ORF">G3574_15050</name>
</gene>
<dbReference type="PANTHER" id="PTHR33221">
    <property type="entry name" value="WINGED HELIX-TURN-HELIX TRANSCRIPTIONAL REGULATOR, RRF2 FAMILY"/>
    <property type="match status" value="1"/>
</dbReference>
<sequence>MRLTDFTDYSLRVLIYLASHTDRLVTIQEIATSHGISKSHLTKVVHQLGLAGLVDTLRGRAGGIRLARAPGDIGIGQVVRLTEPDLSFVACFDPGHTLCMLAGDCALKHAIGSAAQAFLAELDRKTLADMVPLRGKDGIAGRDRSITITARAA</sequence>